<evidence type="ECO:0000256" key="3">
    <source>
        <dbReference type="ARBA" id="ARBA00022475"/>
    </source>
</evidence>
<dbReference type="GO" id="GO:0016887">
    <property type="term" value="F:ATP hydrolysis activity"/>
    <property type="evidence" value="ECO:0007669"/>
    <property type="project" value="InterPro"/>
</dbReference>
<dbReference type="InterPro" id="IPR003593">
    <property type="entry name" value="AAA+_ATPase"/>
</dbReference>
<evidence type="ECO:0000259" key="10">
    <source>
        <dbReference type="PROSITE" id="PS50893"/>
    </source>
</evidence>
<evidence type="ECO:0000256" key="8">
    <source>
        <dbReference type="ARBA" id="ARBA00023136"/>
    </source>
</evidence>
<dbReference type="AlphaFoldDB" id="A0A921G9W5"/>
<dbReference type="InterPro" id="IPR003439">
    <property type="entry name" value="ABC_transporter-like_ATP-bd"/>
</dbReference>
<evidence type="ECO:0000259" key="11">
    <source>
        <dbReference type="PROSITE" id="PS50929"/>
    </source>
</evidence>
<dbReference type="SUPFAM" id="SSF52540">
    <property type="entry name" value="P-loop containing nucleoside triphosphate hydrolases"/>
    <property type="match status" value="1"/>
</dbReference>
<organism evidence="12 13">
    <name type="scientific">Thomasclavelia spiroformis</name>
    <dbReference type="NCBI Taxonomy" id="29348"/>
    <lineage>
        <taxon>Bacteria</taxon>
        <taxon>Bacillati</taxon>
        <taxon>Bacillota</taxon>
        <taxon>Erysipelotrichia</taxon>
        <taxon>Erysipelotrichales</taxon>
        <taxon>Coprobacillaceae</taxon>
        <taxon>Thomasclavelia</taxon>
    </lineage>
</organism>
<protein>
    <submittedName>
        <fullName evidence="12">ABC transporter ATP-binding protein/permease</fullName>
    </submittedName>
</protein>
<gene>
    <name evidence="12" type="ORF">K8V91_05610</name>
</gene>
<evidence type="ECO:0000256" key="7">
    <source>
        <dbReference type="ARBA" id="ARBA00022989"/>
    </source>
</evidence>
<dbReference type="GO" id="GO:0005524">
    <property type="term" value="F:ATP binding"/>
    <property type="evidence" value="ECO:0007669"/>
    <property type="project" value="UniProtKB-KW"/>
</dbReference>
<dbReference type="InterPro" id="IPR036640">
    <property type="entry name" value="ABC1_TM_sf"/>
</dbReference>
<dbReference type="GO" id="GO:0005886">
    <property type="term" value="C:plasma membrane"/>
    <property type="evidence" value="ECO:0007669"/>
    <property type="project" value="UniProtKB-SubCell"/>
</dbReference>
<dbReference type="Pfam" id="PF00664">
    <property type="entry name" value="ABC_membrane"/>
    <property type="match status" value="1"/>
</dbReference>
<keyword evidence="6 12" id="KW-0067">ATP-binding</keyword>
<evidence type="ECO:0000313" key="13">
    <source>
        <dbReference type="Proteomes" id="UP000749320"/>
    </source>
</evidence>
<dbReference type="GO" id="GO:0015421">
    <property type="term" value="F:ABC-type oligopeptide transporter activity"/>
    <property type="evidence" value="ECO:0007669"/>
    <property type="project" value="TreeGrafter"/>
</dbReference>
<dbReference type="Gene3D" id="3.40.50.300">
    <property type="entry name" value="P-loop containing nucleotide triphosphate hydrolases"/>
    <property type="match status" value="1"/>
</dbReference>
<proteinExistence type="predicted"/>
<feature type="domain" description="ABC transporter" evidence="10">
    <location>
        <begin position="350"/>
        <end position="590"/>
    </location>
</feature>
<reference evidence="12" key="1">
    <citation type="journal article" date="2021" name="PeerJ">
        <title>Extensive microbial diversity within the chicken gut microbiome revealed by metagenomics and culture.</title>
        <authorList>
            <person name="Gilroy R."/>
            <person name="Ravi A."/>
            <person name="Getino M."/>
            <person name="Pursley I."/>
            <person name="Horton D.L."/>
            <person name="Alikhan N.F."/>
            <person name="Baker D."/>
            <person name="Gharbi K."/>
            <person name="Hall N."/>
            <person name="Watson M."/>
            <person name="Adriaenssens E.M."/>
            <person name="Foster-Nyarko E."/>
            <person name="Jarju S."/>
            <person name="Secka A."/>
            <person name="Antonio M."/>
            <person name="Oren A."/>
            <person name="Chaudhuri R.R."/>
            <person name="La Ragione R."/>
            <person name="Hildebrand F."/>
            <person name="Pallen M.J."/>
        </authorList>
    </citation>
    <scope>NUCLEOTIDE SEQUENCE</scope>
    <source>
        <strain evidence="12">CHK193-16274</strain>
    </source>
</reference>
<accession>A0A921G9W5</accession>
<sequence length="597" mass="67108">MKKHLLSMQNVTLKSFQLLFHASPIMCIAFFMFEILFCLIPIFSAKAISQIVNIFSDLKNSELNDLMLIVVFYISMNIGMQVLLPIRNNVSEKLSDKIAKDSEMMFISKIASFHSIHCFENNEFYNEMQIARNGCGTRLISSLQMISSLLRGIITIILTAGYMLSIHWVIGTISLLAVIPNAFYNFWVSKNGVALFRSRAESSRKLSYLSSILSTPGYAKEVRLFDLGSNILKKYENLFDTEYSRINKVRGKQCLLGMISASVGAIANGAALVLFVIMAINSKTSAGDIVLYTSLLPQFIGGLQIIINGVAQTKDNNYYIKHFLDFLELDFGETNGTLTLPSQIKKIHNISVNHLSFCYPNAERYALKNINFTIDAPALVAVVGENGSGKSTLIKLLMRLFDPTNGEIKINDIPMKEYDILKLRKNMSGVFQDPARFSLTVRENLEFANVEHKIDDDDMWEACKKAGIKDFIKQTSKGLDTILDKQFEGGTELSGGQWQKISLARAFLSDASILFFDEASADLDPKAEYIFYQSVREYAKDKIAFYITHRLSGTKDADLIIVLKDGEIVEIGKHTELIKQNGEYSKLYHAQADGYRS</sequence>
<dbReference type="PROSITE" id="PS00211">
    <property type="entry name" value="ABC_TRANSPORTER_1"/>
    <property type="match status" value="1"/>
</dbReference>
<dbReference type="Pfam" id="PF00005">
    <property type="entry name" value="ABC_tran"/>
    <property type="match status" value="1"/>
</dbReference>
<reference evidence="12" key="2">
    <citation type="submission" date="2021-09" db="EMBL/GenBank/DDBJ databases">
        <authorList>
            <person name="Gilroy R."/>
        </authorList>
    </citation>
    <scope>NUCLEOTIDE SEQUENCE</scope>
    <source>
        <strain evidence="12">CHK193-16274</strain>
    </source>
</reference>
<feature type="transmembrane region" description="Helical" evidence="9">
    <location>
        <begin position="63"/>
        <end position="84"/>
    </location>
</feature>
<dbReference type="PANTHER" id="PTHR43394">
    <property type="entry name" value="ATP-DEPENDENT PERMEASE MDL1, MITOCHONDRIAL"/>
    <property type="match status" value="1"/>
</dbReference>
<evidence type="ECO:0000313" key="12">
    <source>
        <dbReference type="EMBL" id="HJF40383.1"/>
    </source>
</evidence>
<evidence type="ECO:0000256" key="5">
    <source>
        <dbReference type="ARBA" id="ARBA00022741"/>
    </source>
</evidence>
<dbReference type="EMBL" id="DYWV01000193">
    <property type="protein sequence ID" value="HJF40383.1"/>
    <property type="molecule type" value="Genomic_DNA"/>
</dbReference>
<dbReference type="SUPFAM" id="SSF90123">
    <property type="entry name" value="ABC transporter transmembrane region"/>
    <property type="match status" value="1"/>
</dbReference>
<dbReference type="Proteomes" id="UP000749320">
    <property type="component" value="Unassembled WGS sequence"/>
</dbReference>
<evidence type="ECO:0000256" key="2">
    <source>
        <dbReference type="ARBA" id="ARBA00022448"/>
    </source>
</evidence>
<dbReference type="PANTHER" id="PTHR43394:SF1">
    <property type="entry name" value="ATP-BINDING CASSETTE SUB-FAMILY B MEMBER 10, MITOCHONDRIAL"/>
    <property type="match status" value="1"/>
</dbReference>
<feature type="transmembrane region" description="Helical" evidence="9">
    <location>
        <begin position="289"/>
        <end position="311"/>
    </location>
</feature>
<evidence type="ECO:0000256" key="9">
    <source>
        <dbReference type="SAM" id="Phobius"/>
    </source>
</evidence>
<dbReference type="SMART" id="SM00382">
    <property type="entry name" value="AAA"/>
    <property type="match status" value="1"/>
</dbReference>
<feature type="transmembrane region" description="Helical" evidence="9">
    <location>
        <begin position="166"/>
        <end position="187"/>
    </location>
</feature>
<keyword evidence="3" id="KW-1003">Cell membrane</keyword>
<feature type="domain" description="ABC transmembrane type-1" evidence="11">
    <location>
        <begin position="35"/>
        <end position="315"/>
    </location>
</feature>
<dbReference type="InterPro" id="IPR017871">
    <property type="entry name" value="ABC_transporter-like_CS"/>
</dbReference>
<dbReference type="Gene3D" id="1.20.1560.10">
    <property type="entry name" value="ABC transporter type 1, transmembrane domain"/>
    <property type="match status" value="1"/>
</dbReference>
<name>A0A921G9W5_9FIRM</name>
<dbReference type="PROSITE" id="PS50929">
    <property type="entry name" value="ABC_TM1F"/>
    <property type="match status" value="1"/>
</dbReference>
<dbReference type="InterPro" id="IPR011527">
    <property type="entry name" value="ABC1_TM_dom"/>
</dbReference>
<keyword evidence="5" id="KW-0547">Nucleotide-binding</keyword>
<comment type="caution">
    <text evidence="12">The sequence shown here is derived from an EMBL/GenBank/DDBJ whole genome shotgun (WGS) entry which is preliminary data.</text>
</comment>
<dbReference type="InterPro" id="IPR039421">
    <property type="entry name" value="Type_1_exporter"/>
</dbReference>
<dbReference type="InterPro" id="IPR027417">
    <property type="entry name" value="P-loop_NTPase"/>
</dbReference>
<evidence type="ECO:0000256" key="1">
    <source>
        <dbReference type="ARBA" id="ARBA00004651"/>
    </source>
</evidence>
<evidence type="ECO:0000256" key="4">
    <source>
        <dbReference type="ARBA" id="ARBA00022692"/>
    </source>
</evidence>
<feature type="transmembrane region" description="Helical" evidence="9">
    <location>
        <begin position="139"/>
        <end position="160"/>
    </location>
</feature>
<feature type="transmembrane region" description="Helical" evidence="9">
    <location>
        <begin position="254"/>
        <end position="277"/>
    </location>
</feature>
<evidence type="ECO:0000256" key="6">
    <source>
        <dbReference type="ARBA" id="ARBA00022840"/>
    </source>
</evidence>
<dbReference type="PROSITE" id="PS50893">
    <property type="entry name" value="ABC_TRANSPORTER_2"/>
    <property type="match status" value="1"/>
</dbReference>
<feature type="transmembrane region" description="Helical" evidence="9">
    <location>
        <begin position="20"/>
        <end position="43"/>
    </location>
</feature>
<comment type="subcellular location">
    <subcellularLocation>
        <location evidence="1">Cell membrane</location>
        <topology evidence="1">Multi-pass membrane protein</topology>
    </subcellularLocation>
</comment>
<keyword evidence="4 9" id="KW-0812">Transmembrane</keyword>
<dbReference type="FunFam" id="3.40.50.300:FF:000221">
    <property type="entry name" value="Multidrug ABC transporter ATP-binding protein"/>
    <property type="match status" value="1"/>
</dbReference>
<keyword evidence="8 9" id="KW-0472">Membrane</keyword>
<keyword evidence="7 9" id="KW-1133">Transmembrane helix</keyword>
<keyword evidence="2" id="KW-0813">Transport</keyword>